<keyword evidence="3 5" id="KW-0547">Nucleotide-binding</keyword>
<dbReference type="AlphaFoldDB" id="H0FSS3"/>
<dbReference type="GO" id="GO:0005525">
    <property type="term" value="F:GTP binding"/>
    <property type="evidence" value="ECO:0007669"/>
    <property type="project" value="UniProtKB-KW"/>
</dbReference>
<comment type="pathway">
    <text evidence="5">Cofactor biosynthesis; coenzyme F420 biosynthesis.</text>
</comment>
<keyword evidence="1 5" id="KW-0808">Transferase</keyword>
<keyword evidence="2 5" id="KW-0548">Nucleotidyltransferase</keyword>
<keyword evidence="4 5" id="KW-0342">GTP-binding</keyword>
<evidence type="ECO:0000256" key="4">
    <source>
        <dbReference type="ARBA" id="ARBA00023134"/>
    </source>
</evidence>
<evidence type="ECO:0000256" key="5">
    <source>
        <dbReference type="HAMAP-Rule" id="MF_02114"/>
    </source>
</evidence>
<dbReference type="EMBL" id="AGVV01000001">
    <property type="protein sequence ID" value="EHK80023.1"/>
    <property type="molecule type" value="Genomic_DNA"/>
</dbReference>
<dbReference type="PANTHER" id="PTHR40392">
    <property type="entry name" value="2-PHOSPHO-L-LACTATE GUANYLYLTRANSFERASE"/>
    <property type="match status" value="1"/>
</dbReference>
<dbReference type="InterPro" id="IPR002835">
    <property type="entry name" value="CofC"/>
</dbReference>
<dbReference type="RefSeq" id="WP_003525455.1">
    <property type="nucleotide sequence ID" value="NZ_AGVV01000001.1"/>
</dbReference>
<evidence type="ECO:0000313" key="6">
    <source>
        <dbReference type="EMBL" id="EHK80023.1"/>
    </source>
</evidence>
<evidence type="ECO:0000256" key="2">
    <source>
        <dbReference type="ARBA" id="ARBA00022695"/>
    </source>
</evidence>
<organism evidence="6 7">
    <name type="scientific">Sinorhizobium meliloti CCNWSX0020</name>
    <dbReference type="NCBI Taxonomy" id="1107881"/>
    <lineage>
        <taxon>Bacteria</taxon>
        <taxon>Pseudomonadati</taxon>
        <taxon>Pseudomonadota</taxon>
        <taxon>Alphaproteobacteria</taxon>
        <taxon>Hyphomicrobiales</taxon>
        <taxon>Rhizobiaceae</taxon>
        <taxon>Sinorhizobium/Ensifer group</taxon>
        <taxon>Sinorhizobium</taxon>
    </lineage>
</organism>
<dbReference type="SUPFAM" id="SSF53448">
    <property type="entry name" value="Nucleotide-diphospho-sugar transferases"/>
    <property type="match status" value="1"/>
</dbReference>
<proteinExistence type="inferred from homology"/>
<dbReference type="InterPro" id="IPR029044">
    <property type="entry name" value="Nucleotide-diphossugar_trans"/>
</dbReference>
<comment type="catalytic activity">
    <reaction evidence="5">
        <text>(2R)-3-phosphoglycerate + GTP + H(+) = 3-[(R)-glyceryl]-diphospho-5'-guanosine + diphosphate</text>
        <dbReference type="Rhea" id="RHEA:63440"/>
        <dbReference type="ChEBI" id="CHEBI:15378"/>
        <dbReference type="ChEBI" id="CHEBI:33019"/>
        <dbReference type="ChEBI" id="CHEBI:37565"/>
        <dbReference type="ChEBI" id="CHEBI:58272"/>
        <dbReference type="ChEBI" id="CHEBI:147306"/>
        <dbReference type="EC" id="2.7.7.106"/>
    </reaction>
</comment>
<dbReference type="EC" id="2.7.7.106" evidence="5"/>
<comment type="function">
    <text evidence="5">Guanylyltransferase that catalyzes the activation of (2R)-3-phosphoglycerate (3PG) as 3-[(R)-glyceryl]-diphospho-5'-guanosine, via the condensation of 3PG with GTP. It is involved in the biosynthesis of a derivative of the hydride carrier cofactor coenzyme F420, 3PG-F420.</text>
</comment>
<gene>
    <name evidence="5" type="primary">fbiD</name>
    <name evidence="6" type="ORF">SM0020_00940</name>
</gene>
<accession>H0FSS3</accession>
<dbReference type="GO" id="GO:0043814">
    <property type="term" value="F:phospholactate guanylyltransferase activity"/>
    <property type="evidence" value="ECO:0007669"/>
    <property type="project" value="InterPro"/>
</dbReference>
<comment type="similarity">
    <text evidence="5">Belongs to the CofC family.</text>
</comment>
<dbReference type="Gene3D" id="3.90.550.10">
    <property type="entry name" value="Spore Coat Polysaccharide Biosynthesis Protein SpsA, Chain A"/>
    <property type="match status" value="1"/>
</dbReference>
<dbReference type="PANTHER" id="PTHR40392:SF1">
    <property type="entry name" value="2-PHOSPHO-L-LACTATE GUANYLYLTRANSFERASE"/>
    <property type="match status" value="1"/>
</dbReference>
<reference evidence="6 7" key="1">
    <citation type="journal article" date="2012" name="J. Bacteriol.">
        <title>Draft Genome Sequence of Sinorhizobium meliloti CCNWSX0020, a Nitrogen-Fixing Symbiont with Copper Tolerance Capability Isolated from Lead-Zinc Mine Tailings.</title>
        <authorList>
            <person name="Li Z."/>
            <person name="Ma Z."/>
            <person name="Hao X."/>
            <person name="Wei G."/>
        </authorList>
    </citation>
    <scope>NUCLEOTIDE SEQUENCE [LARGE SCALE GENOMIC DNA]</scope>
    <source>
        <strain evidence="6 7">CCNWSX0020</strain>
    </source>
</reference>
<dbReference type="GO" id="GO:0052645">
    <property type="term" value="P:F420-0 metabolic process"/>
    <property type="evidence" value="ECO:0007669"/>
    <property type="project" value="UniProtKB-UniRule"/>
</dbReference>
<evidence type="ECO:0000313" key="7">
    <source>
        <dbReference type="Proteomes" id="UP000004038"/>
    </source>
</evidence>
<evidence type="ECO:0000256" key="1">
    <source>
        <dbReference type="ARBA" id="ARBA00022679"/>
    </source>
</evidence>
<dbReference type="Pfam" id="PF01983">
    <property type="entry name" value="CofC"/>
    <property type="match status" value="1"/>
</dbReference>
<dbReference type="Proteomes" id="UP000004038">
    <property type="component" value="Unassembled WGS sequence"/>
</dbReference>
<evidence type="ECO:0000256" key="3">
    <source>
        <dbReference type="ARBA" id="ARBA00022741"/>
    </source>
</evidence>
<name>H0FSS3_RHIML</name>
<protein>
    <recommendedName>
        <fullName evidence="5">3-phospho-D-glycerate guanylyltransferase</fullName>
        <shortName evidence="5">3PG guanylyltransferase</shortName>
        <ecNumber evidence="5">2.7.7.106</ecNumber>
    </recommendedName>
</protein>
<sequence>MDPAHVSGIWAILPVKRLDRAKSRLASMLEPSERAELAWAMFRDVLDTLNSVQGLGGTIVVTNDAKAADFARTCGAVTLPDPRDAGISAAVQCGLAWLSARNASGAIVVPGDIPFATPREIAAVIDRLRIGSAVLVPAARDGGTNILAMSPPGAFPVAYGENSFVRHLAAARDGGIEAHVLLLDGAGHDIDVSSDLFIDACEGRAMRTRAHLKRLARPHPASPTVSCKEIFQP</sequence>
<dbReference type="PATRIC" id="fig|1107881.3.peg.191"/>
<dbReference type="HAMAP" id="MF_02114">
    <property type="entry name" value="CofC"/>
    <property type="match status" value="1"/>
</dbReference>
<dbReference type="UniPathway" id="UPA00071"/>
<dbReference type="NCBIfam" id="TIGR03552">
    <property type="entry name" value="F420_cofC"/>
    <property type="match status" value="1"/>
</dbReference>